<evidence type="ECO:0000313" key="4">
    <source>
        <dbReference type="Proteomes" id="UP000580250"/>
    </source>
</evidence>
<organism evidence="3 4">
    <name type="scientific">Meloidogyne enterolobii</name>
    <name type="common">Root-knot nematode worm</name>
    <name type="synonym">Meloidogyne mayaguensis</name>
    <dbReference type="NCBI Taxonomy" id="390850"/>
    <lineage>
        <taxon>Eukaryota</taxon>
        <taxon>Metazoa</taxon>
        <taxon>Ecdysozoa</taxon>
        <taxon>Nematoda</taxon>
        <taxon>Chromadorea</taxon>
        <taxon>Rhabditida</taxon>
        <taxon>Tylenchina</taxon>
        <taxon>Tylenchomorpha</taxon>
        <taxon>Tylenchoidea</taxon>
        <taxon>Meloidogynidae</taxon>
        <taxon>Meloidogyninae</taxon>
        <taxon>Meloidogyne</taxon>
    </lineage>
</organism>
<keyword evidence="1" id="KW-1133">Transmembrane helix</keyword>
<reference evidence="3 4" key="1">
    <citation type="submission" date="2020-08" db="EMBL/GenBank/DDBJ databases">
        <authorList>
            <person name="Koutsovoulos G."/>
            <person name="Danchin GJ E."/>
        </authorList>
    </citation>
    <scope>NUCLEOTIDE SEQUENCE [LARGE SCALE GENOMIC DNA]</scope>
</reference>
<dbReference type="AlphaFoldDB" id="A0A6V7THB0"/>
<dbReference type="Pfam" id="PF24602">
    <property type="entry name" value="DUF7622"/>
    <property type="match status" value="1"/>
</dbReference>
<dbReference type="InterPro" id="IPR045860">
    <property type="entry name" value="Snake_toxin-like_sf"/>
</dbReference>
<dbReference type="InterPro" id="IPR056039">
    <property type="entry name" value="DUF7622"/>
</dbReference>
<gene>
    <name evidence="3" type="ORF">MENT_LOCUS84</name>
</gene>
<sequence>MEIIKIKSKIMFNLFLLLIILINARIYSLKCMDCRTLPNGQLLCNDPCKGDICAIWFYRVMSTDQIRQGCLVGPDLRGESSPPMGCIKNRVDAFLCLCNSTDFCNANNNKIISEYSTNNSFQLSPPNNIQCQSRTSASFIRQQIVKPLRNSCISDLCFFIELNITRKSLLESTISHIGEQIITGCTCTKNNCNNQIPFPINNDSNLLVKCSTSTNSNCFGHFCFIQREIWQGYGQHWTRGCLSMNESETYSKFKVGYRNILGSEQWICNTNLCNKDLQLKINKNERNNELIQSQNYTKKRRKKIINYSTKLNLKLNIFILLLTVIFVFCYC</sequence>
<protein>
    <recommendedName>
        <fullName evidence="2">DUF7622 domain-containing protein</fullName>
    </recommendedName>
</protein>
<feature type="transmembrane region" description="Helical" evidence="1">
    <location>
        <begin position="311"/>
        <end position="330"/>
    </location>
</feature>
<accession>A0A6V7THB0</accession>
<keyword evidence="1" id="KW-0472">Membrane</keyword>
<evidence type="ECO:0000256" key="1">
    <source>
        <dbReference type="SAM" id="Phobius"/>
    </source>
</evidence>
<dbReference type="PANTHER" id="PTHR37433">
    <property type="entry name" value="PROTEIN CBG25136-RELATED"/>
    <property type="match status" value="1"/>
</dbReference>
<evidence type="ECO:0000259" key="2">
    <source>
        <dbReference type="Pfam" id="PF24602"/>
    </source>
</evidence>
<evidence type="ECO:0000313" key="3">
    <source>
        <dbReference type="EMBL" id="CAD2122229.1"/>
    </source>
</evidence>
<proteinExistence type="predicted"/>
<dbReference type="EMBL" id="CAJEWN010000001">
    <property type="protein sequence ID" value="CAD2122229.1"/>
    <property type="molecule type" value="Genomic_DNA"/>
</dbReference>
<dbReference type="Proteomes" id="UP000580250">
    <property type="component" value="Unassembled WGS sequence"/>
</dbReference>
<name>A0A6V7THB0_MELEN</name>
<dbReference type="Gene3D" id="2.10.60.10">
    <property type="entry name" value="CD59"/>
    <property type="match status" value="1"/>
</dbReference>
<comment type="caution">
    <text evidence="3">The sequence shown here is derived from an EMBL/GenBank/DDBJ whole genome shotgun (WGS) entry which is preliminary data.</text>
</comment>
<keyword evidence="1" id="KW-0812">Transmembrane</keyword>
<feature type="domain" description="DUF7622" evidence="2">
    <location>
        <begin position="211"/>
        <end position="278"/>
    </location>
</feature>
<dbReference type="OrthoDB" id="5817149at2759"/>
<dbReference type="PANTHER" id="PTHR37433:SF20">
    <property type="entry name" value="ACTIVIN_RECP DOMAIN-CONTAINING PROTEIN"/>
    <property type="match status" value="1"/>
</dbReference>